<accession>A0A834M6W9</accession>
<evidence type="ECO:0000313" key="1">
    <source>
        <dbReference type="EMBL" id="KAF7272818.1"/>
    </source>
</evidence>
<comment type="caution">
    <text evidence="1">The sequence shown here is derived from an EMBL/GenBank/DDBJ whole genome shotgun (WGS) entry which is preliminary data.</text>
</comment>
<gene>
    <name evidence="1" type="ORF">GWI33_014427</name>
</gene>
<dbReference type="EMBL" id="JAACXV010013681">
    <property type="protein sequence ID" value="KAF7272818.1"/>
    <property type="molecule type" value="Genomic_DNA"/>
</dbReference>
<protein>
    <submittedName>
        <fullName evidence="1">Uncharacterized protein</fullName>
    </submittedName>
</protein>
<keyword evidence="2" id="KW-1185">Reference proteome</keyword>
<name>A0A834M6W9_RHYFE</name>
<organism evidence="1 2">
    <name type="scientific">Rhynchophorus ferrugineus</name>
    <name type="common">Red palm weevil</name>
    <name type="synonym">Curculio ferrugineus</name>
    <dbReference type="NCBI Taxonomy" id="354439"/>
    <lineage>
        <taxon>Eukaryota</taxon>
        <taxon>Metazoa</taxon>
        <taxon>Ecdysozoa</taxon>
        <taxon>Arthropoda</taxon>
        <taxon>Hexapoda</taxon>
        <taxon>Insecta</taxon>
        <taxon>Pterygota</taxon>
        <taxon>Neoptera</taxon>
        <taxon>Endopterygota</taxon>
        <taxon>Coleoptera</taxon>
        <taxon>Polyphaga</taxon>
        <taxon>Cucujiformia</taxon>
        <taxon>Curculionidae</taxon>
        <taxon>Dryophthorinae</taxon>
        <taxon>Rhynchophorus</taxon>
    </lineage>
</organism>
<evidence type="ECO:0000313" key="2">
    <source>
        <dbReference type="Proteomes" id="UP000625711"/>
    </source>
</evidence>
<sequence>MDRHAEGAANKSKINLEILGKKSSSPRRRALTPRHKIPGKIVNPFGSGGTLHFCLSFPGPLYICSDAYKHYVNVNVPCSADCSDLIPSGFHSREDQELQILR</sequence>
<reference evidence="1" key="1">
    <citation type="submission" date="2020-08" db="EMBL/GenBank/DDBJ databases">
        <title>Genome sequencing and assembly of the red palm weevil Rhynchophorus ferrugineus.</title>
        <authorList>
            <person name="Dias G.B."/>
            <person name="Bergman C.M."/>
            <person name="Manee M."/>
        </authorList>
    </citation>
    <scope>NUCLEOTIDE SEQUENCE</scope>
    <source>
        <strain evidence="1">AA-2017</strain>
        <tissue evidence="1">Whole larva</tissue>
    </source>
</reference>
<dbReference type="AlphaFoldDB" id="A0A834M6W9"/>
<proteinExistence type="predicted"/>
<dbReference type="Proteomes" id="UP000625711">
    <property type="component" value="Unassembled WGS sequence"/>
</dbReference>